<dbReference type="EMBL" id="CAADGH010000008">
    <property type="protein sequence ID" value="VFK74647.1"/>
    <property type="molecule type" value="Genomic_DNA"/>
</dbReference>
<proteinExistence type="predicted"/>
<evidence type="ECO:0000313" key="1">
    <source>
        <dbReference type="EMBL" id="VFK29040.1"/>
    </source>
</evidence>
<accession>A0A451B8T7</accession>
<reference evidence="2" key="1">
    <citation type="submission" date="2019-02" db="EMBL/GenBank/DDBJ databases">
        <authorList>
            <person name="Gruber-Vodicka R. H."/>
            <person name="Seah K. B. B."/>
        </authorList>
    </citation>
    <scope>NUCLEOTIDE SEQUENCE</scope>
    <source>
        <strain evidence="2">BECK_BZ198</strain>
        <strain evidence="1">BECK_BZ199</strain>
    </source>
</reference>
<dbReference type="EMBL" id="CAADFQ010000008">
    <property type="protein sequence ID" value="VFK29040.1"/>
    <property type="molecule type" value="Genomic_DNA"/>
</dbReference>
<dbReference type="AlphaFoldDB" id="A0A451B8T7"/>
<sequence>MPRVFAIFLEFLTSFSNSPESLPESRENPWLLGGSSGDFGKLLRDPAKPKWDPGNLAKGLVRFLYDSNKLVKTLAQPFPSPGNFPGFRSIHPRVLKNLSAYR</sequence>
<name>A0A451B8T7_9GAMM</name>
<evidence type="ECO:0000313" key="2">
    <source>
        <dbReference type="EMBL" id="VFK74647.1"/>
    </source>
</evidence>
<organism evidence="2">
    <name type="scientific">Candidatus Kentrum sp. MB</name>
    <dbReference type="NCBI Taxonomy" id="2138164"/>
    <lineage>
        <taxon>Bacteria</taxon>
        <taxon>Pseudomonadati</taxon>
        <taxon>Pseudomonadota</taxon>
        <taxon>Gammaproteobacteria</taxon>
        <taxon>Candidatus Kentrum</taxon>
    </lineage>
</organism>
<gene>
    <name evidence="2" type="ORF">BECKMB1821H_GA0114242_10086</name>
    <name evidence="1" type="ORF">BECKMB1821I_GA0114274_10086</name>
</gene>
<protein>
    <submittedName>
        <fullName evidence="2">Uncharacterized protein</fullName>
    </submittedName>
</protein>